<keyword evidence="1" id="KW-0812">Transmembrane</keyword>
<feature type="transmembrane region" description="Helical" evidence="1">
    <location>
        <begin position="46"/>
        <end position="73"/>
    </location>
</feature>
<organism evidence="2">
    <name type="scientific">Coniophora puteana</name>
    <dbReference type="NCBI Taxonomy" id="80637"/>
    <lineage>
        <taxon>Eukaryota</taxon>
        <taxon>Fungi</taxon>
        <taxon>Dikarya</taxon>
        <taxon>Basidiomycota</taxon>
        <taxon>Agaricomycotina</taxon>
        <taxon>Agaricomycetes</taxon>
        <taxon>Agaricomycetidae</taxon>
        <taxon>Boletales</taxon>
        <taxon>Coniophorineae</taxon>
        <taxon>Coniophoraceae</taxon>
        <taxon>Coniophora</taxon>
    </lineage>
</organism>
<accession>A0A896YUF4</accession>
<gene>
    <name evidence="2" type="primary">orf145</name>
</gene>
<dbReference type="AlphaFoldDB" id="A0A896YUF4"/>
<feature type="transmembrane region" description="Helical" evidence="1">
    <location>
        <begin position="94"/>
        <end position="125"/>
    </location>
</feature>
<keyword evidence="2" id="KW-0496">Mitochondrion</keyword>
<name>A0A896YUF4_9AGAM</name>
<dbReference type="EMBL" id="MT375016">
    <property type="protein sequence ID" value="QSE33996.1"/>
    <property type="molecule type" value="Genomic_DNA"/>
</dbReference>
<protein>
    <submittedName>
        <fullName evidence="2">Uncharacterized protein</fullName>
    </submittedName>
</protein>
<keyword evidence="1" id="KW-0472">Membrane</keyword>
<sequence>MKISLIFDNIINYLKSSASGLLDFILNIFKPVAVEGYLDNLLGQQLLIHFLLLIVVISLIVLFIVYFCTIFMLKNKEFILKKFNNKFILLYLNYQVFLAKLTTVILPLLMLLGLIELLIMLHFLITHPIPIEQLPIDLHTYLKKR</sequence>
<evidence type="ECO:0000313" key="2">
    <source>
        <dbReference type="EMBL" id="QSE33996.1"/>
    </source>
</evidence>
<proteinExistence type="predicted"/>
<geneLocation type="mitochondrion" evidence="2"/>
<keyword evidence="1" id="KW-1133">Transmembrane helix</keyword>
<reference evidence="2" key="1">
    <citation type="journal article" date="2020" name="Comput. Struct. Biotechnol. J.">
        <title>The mitogenomes of two saprophytic Boletales species (Coniophora) reveals intron dynamics and accumulation of plasmid-derived and non-conserved genes.</title>
        <authorList>
            <person name="Wu P."/>
            <person name="Bao Z."/>
            <person name="Tu W."/>
            <person name="Li L."/>
            <person name="Xiong C."/>
            <person name="Jin X."/>
            <person name="Li P."/>
            <person name="Gui M."/>
            <person name="Huang W."/>
            <person name="Li Q."/>
        </authorList>
    </citation>
    <scope>NUCLEOTIDE SEQUENCE</scope>
</reference>
<evidence type="ECO:0000256" key="1">
    <source>
        <dbReference type="SAM" id="Phobius"/>
    </source>
</evidence>